<dbReference type="KEGG" id="fcs:TRV642_4481"/>
<organism evidence="1 2">
    <name type="scientific">Flavobacterium collinsii</name>
    <dbReference type="NCBI Taxonomy" id="1114861"/>
    <lineage>
        <taxon>Bacteria</taxon>
        <taxon>Pseudomonadati</taxon>
        <taxon>Bacteroidota</taxon>
        <taxon>Flavobacteriia</taxon>
        <taxon>Flavobacteriales</taxon>
        <taxon>Flavobacteriaceae</taxon>
        <taxon>Flavobacterium</taxon>
    </lineage>
</organism>
<name>A0A9W4XGC9_9FLAO</name>
<sequence length="129" mass="13935">MPIITTAAITILLKSLAQKGIEKIVETGAENISSDAYSWLKNLFYKDNEPKKILKELRNNPADTDLLGNASAIINNSLEDNPLFEKYLEEIIKKAGAEKGSISNSKNVVTGNVSTGGGHFVNGDNNNIS</sequence>
<keyword evidence="1" id="KW-0396">Initiation factor</keyword>
<protein>
    <submittedName>
        <fullName evidence="1">Eukaryotic translation initiation factor 3 110 kDa subunit</fullName>
    </submittedName>
</protein>
<accession>A0A9W4XGC9</accession>
<keyword evidence="1" id="KW-0648">Protein biosynthesis</keyword>
<evidence type="ECO:0000313" key="2">
    <source>
        <dbReference type="Proteomes" id="UP001152749"/>
    </source>
</evidence>
<gene>
    <name evidence="1" type="ORF">TRV642_4481</name>
</gene>
<dbReference type="RefSeq" id="WP_263361582.1">
    <property type="nucleotide sequence ID" value="NZ_OX336425.1"/>
</dbReference>
<proteinExistence type="predicted"/>
<dbReference type="EMBL" id="OX336425">
    <property type="protein sequence ID" value="CAI2769133.1"/>
    <property type="molecule type" value="Genomic_DNA"/>
</dbReference>
<reference evidence="1" key="1">
    <citation type="submission" date="2022-09" db="EMBL/GenBank/DDBJ databases">
        <authorList>
            <person name="Duchaud E."/>
        </authorList>
    </citation>
    <scope>NUCLEOTIDE SEQUENCE</scope>
    <source>
        <strain evidence="1">TRV642</strain>
    </source>
</reference>
<evidence type="ECO:0000313" key="1">
    <source>
        <dbReference type="EMBL" id="CAI2769133.1"/>
    </source>
</evidence>
<dbReference type="Proteomes" id="UP001152749">
    <property type="component" value="Chromosome"/>
</dbReference>
<dbReference type="AlphaFoldDB" id="A0A9W4XGC9"/>
<dbReference type="GO" id="GO:0003743">
    <property type="term" value="F:translation initiation factor activity"/>
    <property type="evidence" value="ECO:0007669"/>
    <property type="project" value="UniProtKB-KW"/>
</dbReference>